<evidence type="ECO:0000313" key="2">
    <source>
        <dbReference type="Proteomes" id="UP000034350"/>
    </source>
</evidence>
<dbReference type="RefSeq" id="XP_024329349.1">
    <property type="nucleotide sequence ID" value="XM_024475446.1"/>
</dbReference>
<dbReference type="EMBL" id="JPQZ01000391">
    <property type="protein sequence ID" value="KKO73607.1"/>
    <property type="molecule type" value="Genomic_DNA"/>
</dbReference>
<evidence type="ECO:0000313" key="1">
    <source>
        <dbReference type="EMBL" id="KKO73607.1"/>
    </source>
</evidence>
<sequence>MFLYRNQTRKCFNICNKMNSSAILATHVLLKFYINNFTSGDLLNKGGLEIF</sequence>
<proteinExistence type="predicted"/>
<dbReference type="AlphaFoldDB" id="A0A0F9YL94"/>
<dbReference type="Proteomes" id="UP000034350">
    <property type="component" value="Unassembled WGS sequence"/>
</dbReference>
<comment type="caution">
    <text evidence="1">The sequence shown here is derived from an EMBL/GenBank/DDBJ whole genome shotgun (WGS) entry which is preliminary data.</text>
</comment>
<name>A0A0F9YL94_9MICR</name>
<protein>
    <submittedName>
        <fullName evidence="1">Uncharacterized protein</fullName>
    </submittedName>
</protein>
<organism evidence="1 2">
    <name type="scientific">Vairimorpha ceranae</name>
    <dbReference type="NCBI Taxonomy" id="40302"/>
    <lineage>
        <taxon>Eukaryota</taxon>
        <taxon>Fungi</taxon>
        <taxon>Fungi incertae sedis</taxon>
        <taxon>Microsporidia</taxon>
        <taxon>Nosematidae</taxon>
        <taxon>Vairimorpha</taxon>
    </lineage>
</organism>
<keyword evidence="2" id="KW-1185">Reference proteome</keyword>
<reference evidence="1 2" key="1">
    <citation type="journal article" date="2015" name="Environ. Microbiol.">
        <title>Genome analyses suggest the presence of polyploidy and recent human-driven expansions in eight global populations of the honeybee pathogen Nosema ceranae.</title>
        <authorList>
            <person name="Pelin A."/>
            <person name="Selman M."/>
            <person name="Aris-Brosou S."/>
            <person name="Farinelli L."/>
            <person name="Corradi N."/>
        </authorList>
    </citation>
    <scope>NUCLEOTIDE SEQUENCE [LARGE SCALE GENOMIC DNA]</scope>
    <source>
        <strain evidence="1 2">PA08 1199</strain>
    </source>
</reference>
<accession>A0A0F9YL94</accession>
<dbReference type="GeneID" id="36320389"/>
<dbReference type="VEuPathDB" id="MicrosporidiaDB:AAJ76_391000882"/>
<gene>
    <name evidence="1" type="ORF">AAJ76_391000882</name>
</gene>